<accession>A0A9W6AZH7</accession>
<dbReference type="Pfam" id="PF06172">
    <property type="entry name" value="Cupin_5"/>
    <property type="match status" value="1"/>
</dbReference>
<dbReference type="InterPro" id="IPR014710">
    <property type="entry name" value="RmlC-like_jellyroll"/>
</dbReference>
<feature type="domain" description="DUF985" evidence="1">
    <location>
        <begin position="9"/>
        <end position="144"/>
    </location>
</feature>
<dbReference type="PANTHER" id="PTHR33387:SF3">
    <property type="entry name" value="DUF985 DOMAIN-CONTAINING PROTEIN"/>
    <property type="match status" value="1"/>
</dbReference>
<name>A0A9W6AZH7_9LACO</name>
<sequence length="165" mass="19333">MLVISIQADYIKNLELQKHPEGGWFKETYHSDDQYFAKESNGMRYRYTSILFLLDYNHPSHFHRLNHDELWFYHDGQSISVHCIFPDGKYKEIKLGKNVANGEVLQYRVPKETIFASEVRNKGAFGLVSCVVAPGFDYHDFELLKRNDLNSKYPNLKTLIDRLAN</sequence>
<evidence type="ECO:0000259" key="1">
    <source>
        <dbReference type="Pfam" id="PF06172"/>
    </source>
</evidence>
<proteinExistence type="predicted"/>
<dbReference type="AlphaFoldDB" id="A0A9W6AZH7"/>
<reference evidence="2" key="1">
    <citation type="submission" date="2022-07" db="EMBL/GenBank/DDBJ databases">
        <authorList>
            <person name="Kouya T."/>
            <person name="Ishiyama Y."/>
        </authorList>
    </citation>
    <scope>NUCLEOTIDE SEQUENCE</scope>
    <source>
        <strain evidence="2">WR16-4</strain>
    </source>
</reference>
<keyword evidence="3" id="KW-1185">Reference proteome</keyword>
<dbReference type="CDD" id="cd06121">
    <property type="entry name" value="cupin_YML079wp"/>
    <property type="match status" value="1"/>
</dbReference>
<dbReference type="InterPro" id="IPR009327">
    <property type="entry name" value="Cupin_DUF985"/>
</dbReference>
<reference evidence="2" key="2">
    <citation type="journal article" date="2023" name="PLoS ONE">
        <title>Philodulcilactobacillus myokoensis gen. nov., sp. nov., a fructophilic, acidophilic, and agar-phobic lactic acid bacterium isolated from fermented vegetable extracts.</title>
        <authorList>
            <person name="Kouya T."/>
            <person name="Ishiyama Y."/>
            <person name="Ohashi S."/>
            <person name="Kumakubo R."/>
            <person name="Yamazaki T."/>
            <person name="Otaki T."/>
        </authorList>
    </citation>
    <scope>NUCLEOTIDE SEQUENCE</scope>
    <source>
        <strain evidence="2">WR16-4</strain>
    </source>
</reference>
<organism evidence="2 3">
    <name type="scientific">Philodulcilactobacillus myokoensis</name>
    <dbReference type="NCBI Taxonomy" id="2929573"/>
    <lineage>
        <taxon>Bacteria</taxon>
        <taxon>Bacillati</taxon>
        <taxon>Bacillota</taxon>
        <taxon>Bacilli</taxon>
        <taxon>Lactobacillales</taxon>
        <taxon>Lactobacillaceae</taxon>
        <taxon>Philodulcilactobacillus</taxon>
    </lineage>
</organism>
<comment type="caution">
    <text evidence="2">The sequence shown here is derived from an EMBL/GenBank/DDBJ whole genome shotgun (WGS) entry which is preliminary data.</text>
</comment>
<dbReference type="InterPro" id="IPR011051">
    <property type="entry name" value="RmlC_Cupin_sf"/>
</dbReference>
<dbReference type="Gene3D" id="2.60.120.10">
    <property type="entry name" value="Jelly Rolls"/>
    <property type="match status" value="1"/>
</dbReference>
<protein>
    <submittedName>
        <fullName evidence="2">Cupin</fullName>
    </submittedName>
</protein>
<dbReference type="Proteomes" id="UP001144204">
    <property type="component" value="Unassembled WGS sequence"/>
</dbReference>
<dbReference type="InterPro" id="IPR039935">
    <property type="entry name" value="YML079W-like"/>
</dbReference>
<gene>
    <name evidence="2" type="ORF">WR164_01460</name>
</gene>
<evidence type="ECO:0000313" key="2">
    <source>
        <dbReference type="EMBL" id="GLB46167.1"/>
    </source>
</evidence>
<dbReference type="EMBL" id="BRPL01000002">
    <property type="protein sequence ID" value="GLB46167.1"/>
    <property type="molecule type" value="Genomic_DNA"/>
</dbReference>
<dbReference type="SUPFAM" id="SSF51182">
    <property type="entry name" value="RmlC-like cupins"/>
    <property type="match status" value="1"/>
</dbReference>
<evidence type="ECO:0000313" key="3">
    <source>
        <dbReference type="Proteomes" id="UP001144204"/>
    </source>
</evidence>
<dbReference type="PANTHER" id="PTHR33387">
    <property type="entry name" value="RMLC-LIKE JELLY ROLL FOLD PROTEIN"/>
    <property type="match status" value="1"/>
</dbReference>
<dbReference type="RefSeq" id="WP_309297708.1">
    <property type="nucleotide sequence ID" value="NZ_BRPL01000002.1"/>
</dbReference>